<evidence type="ECO:0000313" key="2">
    <source>
        <dbReference type="EMBL" id="TVU49506.1"/>
    </source>
</evidence>
<evidence type="ECO:0000313" key="3">
    <source>
        <dbReference type="Proteomes" id="UP000324897"/>
    </source>
</evidence>
<organism evidence="2 3">
    <name type="scientific">Eragrostis curvula</name>
    <name type="common">weeping love grass</name>
    <dbReference type="NCBI Taxonomy" id="38414"/>
    <lineage>
        <taxon>Eukaryota</taxon>
        <taxon>Viridiplantae</taxon>
        <taxon>Streptophyta</taxon>
        <taxon>Embryophyta</taxon>
        <taxon>Tracheophyta</taxon>
        <taxon>Spermatophyta</taxon>
        <taxon>Magnoliopsida</taxon>
        <taxon>Liliopsida</taxon>
        <taxon>Poales</taxon>
        <taxon>Poaceae</taxon>
        <taxon>PACMAD clade</taxon>
        <taxon>Chloridoideae</taxon>
        <taxon>Eragrostideae</taxon>
        <taxon>Eragrostidinae</taxon>
        <taxon>Eragrostis</taxon>
    </lineage>
</organism>
<feature type="domain" description="DUF1618" evidence="1">
    <location>
        <begin position="183"/>
        <end position="303"/>
    </location>
</feature>
<dbReference type="PANTHER" id="PTHR33086:SF46">
    <property type="entry name" value="EXPRESSED PROTEIN"/>
    <property type="match status" value="1"/>
</dbReference>
<dbReference type="Pfam" id="PF07762">
    <property type="entry name" value="DUF1618"/>
    <property type="match status" value="1"/>
</dbReference>
<accession>A0A5J9WNG0</accession>
<dbReference type="AlphaFoldDB" id="A0A5J9WNG0"/>
<dbReference type="Proteomes" id="UP000324897">
    <property type="component" value="Chromosome 6"/>
</dbReference>
<dbReference type="OrthoDB" id="581861at2759"/>
<gene>
    <name evidence="2" type="ORF">EJB05_00819</name>
</gene>
<evidence type="ECO:0000259" key="1">
    <source>
        <dbReference type="Pfam" id="PF07762"/>
    </source>
</evidence>
<protein>
    <recommendedName>
        <fullName evidence="1">DUF1618 domain-containing protein</fullName>
    </recommendedName>
</protein>
<sequence>MPSPAQERWTILAGIPKVVGDEEAGGMSPLGTTIAVDCNDAPCASVLTVPRRVSSEPTTISYPYVAAADPSGLILLSATQPHSNLSTMVSYRLCDAPTGKSVGIPRHNRPMGLHGSNAGLIRRDRDFMIAELRPTHDGSGRATLLCFRAGKHEWTVKELAYSPPLHRRFFGEGVVSHAGMLWWVDLSYGILACNPFDDEPEILYVPLPKVVDELPVNPANRGVYSCLKVSGGRLRYLQIHGTSDAPVVTMWALTDPPCAAEWNHERSVPLSDIWTDPNYLDTKLPWSIPALALLHPTDPDKVYFFLSSYIFAVDLRLKKVVECNGFVMPGPPSHMKLSSHFVHAWKYDPSYILGRDFLPKCFKENKVSLDPKYKKYMKNYIKRLTAAQIRMTQATPVTTPVIPVTTPFIPVTTPFIPVTTRHPNNRLKRFRDHDHMVMEEQLTKRMKLEAMMTW</sequence>
<dbReference type="InterPro" id="IPR011676">
    <property type="entry name" value="DUF1618"/>
</dbReference>
<name>A0A5J9WNG0_9POAL</name>
<dbReference type="EMBL" id="RWGY01000002">
    <property type="protein sequence ID" value="TVU49506.1"/>
    <property type="molecule type" value="Genomic_DNA"/>
</dbReference>
<proteinExistence type="predicted"/>
<reference evidence="2 3" key="1">
    <citation type="journal article" date="2019" name="Sci. Rep.">
        <title>A high-quality genome of Eragrostis curvula grass provides insights into Poaceae evolution and supports new strategies to enhance forage quality.</title>
        <authorList>
            <person name="Carballo J."/>
            <person name="Santos B.A.C.M."/>
            <person name="Zappacosta D."/>
            <person name="Garbus I."/>
            <person name="Selva J.P."/>
            <person name="Gallo C.A."/>
            <person name="Diaz A."/>
            <person name="Albertini E."/>
            <person name="Caccamo M."/>
            <person name="Echenique V."/>
        </authorList>
    </citation>
    <scope>NUCLEOTIDE SEQUENCE [LARGE SCALE GENOMIC DNA]</scope>
    <source>
        <strain evidence="3">cv. Victoria</strain>
        <tissue evidence="2">Leaf</tissue>
    </source>
</reference>
<dbReference type="Gramene" id="TVU49506">
    <property type="protein sequence ID" value="TVU49506"/>
    <property type="gene ID" value="EJB05_00819"/>
</dbReference>
<keyword evidence="3" id="KW-1185">Reference proteome</keyword>
<dbReference type="PANTHER" id="PTHR33086">
    <property type="entry name" value="OS05G0468200 PROTEIN-RELATED"/>
    <property type="match status" value="1"/>
</dbReference>
<comment type="caution">
    <text evidence="2">The sequence shown here is derived from an EMBL/GenBank/DDBJ whole genome shotgun (WGS) entry which is preliminary data.</text>
</comment>